<evidence type="ECO:0000256" key="1">
    <source>
        <dbReference type="SAM" id="Coils"/>
    </source>
</evidence>
<name>A0ABV8H376_9BACI</name>
<accession>A0ABV8H376</accession>
<comment type="caution">
    <text evidence="2">The sequence shown here is derived from an EMBL/GenBank/DDBJ whole genome shotgun (WGS) entry which is preliminary data.</text>
</comment>
<evidence type="ECO:0000313" key="2">
    <source>
        <dbReference type="EMBL" id="MFC4025269.1"/>
    </source>
</evidence>
<dbReference type="Proteomes" id="UP001595772">
    <property type="component" value="Unassembled WGS sequence"/>
</dbReference>
<protein>
    <submittedName>
        <fullName evidence="2">YwqI/YxiC family protein</fullName>
    </submittedName>
</protein>
<feature type="coiled-coil region" evidence="1">
    <location>
        <begin position="43"/>
        <end position="73"/>
    </location>
</feature>
<proteinExistence type="predicted"/>
<dbReference type="RefSeq" id="WP_379497756.1">
    <property type="nucleotide sequence ID" value="NZ_JBHSAO010000011.1"/>
</dbReference>
<organism evidence="2 3">
    <name type="scientific">Oceanobacillus longus</name>
    <dbReference type="NCBI Taxonomy" id="930120"/>
    <lineage>
        <taxon>Bacteria</taxon>
        <taxon>Bacillati</taxon>
        <taxon>Bacillota</taxon>
        <taxon>Bacilli</taxon>
        <taxon>Bacillales</taxon>
        <taxon>Bacillaceae</taxon>
        <taxon>Oceanobacillus</taxon>
    </lineage>
</organism>
<dbReference type="InterPro" id="IPR046318">
    <property type="entry name" value="DUF5344"/>
</dbReference>
<reference evidence="3" key="1">
    <citation type="journal article" date="2019" name="Int. J. Syst. Evol. Microbiol.">
        <title>The Global Catalogue of Microorganisms (GCM) 10K type strain sequencing project: providing services to taxonomists for standard genome sequencing and annotation.</title>
        <authorList>
            <consortium name="The Broad Institute Genomics Platform"/>
            <consortium name="The Broad Institute Genome Sequencing Center for Infectious Disease"/>
            <person name="Wu L."/>
            <person name="Ma J."/>
        </authorList>
    </citation>
    <scope>NUCLEOTIDE SEQUENCE [LARGE SCALE GENOMIC DNA]</scope>
    <source>
        <strain evidence="3">IBRC-M 10703</strain>
    </source>
</reference>
<keyword evidence="1" id="KW-0175">Coiled coil</keyword>
<sequence length="92" mass="10362">MGNEIRVNQSEIEQNLSKIKATTDSLQPAIPTNIGNGNRLDVVAKLNELNHSLEQMVQSYKELLLRNEELTRQSVQGMADADREISSQIKVR</sequence>
<dbReference type="Pfam" id="PF17279">
    <property type="entry name" value="DUF5344"/>
    <property type="match status" value="1"/>
</dbReference>
<gene>
    <name evidence="2" type="ORF">ACFOUV_15845</name>
</gene>
<evidence type="ECO:0000313" key="3">
    <source>
        <dbReference type="Proteomes" id="UP001595772"/>
    </source>
</evidence>
<keyword evidence="3" id="KW-1185">Reference proteome</keyword>
<dbReference type="EMBL" id="JBHSAO010000011">
    <property type="protein sequence ID" value="MFC4025269.1"/>
    <property type="molecule type" value="Genomic_DNA"/>
</dbReference>